<evidence type="ECO:0000313" key="1">
    <source>
        <dbReference type="EMBL" id="MBW0489938.1"/>
    </source>
</evidence>
<dbReference type="Proteomes" id="UP000765509">
    <property type="component" value="Unassembled WGS sequence"/>
</dbReference>
<dbReference type="OrthoDB" id="2507554at2759"/>
<name>A0A9Q3H2Y1_9BASI</name>
<reference evidence="1" key="1">
    <citation type="submission" date="2021-03" db="EMBL/GenBank/DDBJ databases">
        <title>Draft genome sequence of rust myrtle Austropuccinia psidii MF-1, a brazilian biotype.</title>
        <authorList>
            <person name="Quecine M.C."/>
            <person name="Pachon D.M.R."/>
            <person name="Bonatelli M.L."/>
            <person name="Correr F.H."/>
            <person name="Franceschini L.M."/>
            <person name="Leite T.F."/>
            <person name="Margarido G.R.A."/>
            <person name="Almeida C.A."/>
            <person name="Ferrarezi J.A."/>
            <person name="Labate C.A."/>
        </authorList>
    </citation>
    <scope>NUCLEOTIDE SEQUENCE</scope>
    <source>
        <strain evidence="1">MF-1</strain>
    </source>
</reference>
<keyword evidence="2" id="KW-1185">Reference proteome</keyword>
<comment type="caution">
    <text evidence="1">The sequence shown here is derived from an EMBL/GenBank/DDBJ whole genome shotgun (WGS) entry which is preliminary data.</text>
</comment>
<proteinExistence type="predicted"/>
<accession>A0A9Q3H2Y1</accession>
<dbReference type="EMBL" id="AVOT02010329">
    <property type="protein sequence ID" value="MBW0489938.1"/>
    <property type="molecule type" value="Genomic_DNA"/>
</dbReference>
<evidence type="ECO:0000313" key="2">
    <source>
        <dbReference type="Proteomes" id="UP000765509"/>
    </source>
</evidence>
<gene>
    <name evidence="1" type="ORF">O181_029653</name>
</gene>
<dbReference type="AlphaFoldDB" id="A0A9Q3H2Y1"/>
<protein>
    <submittedName>
        <fullName evidence="1">Uncharacterized protein</fullName>
    </submittedName>
</protein>
<sequence>MSSTTKFDLADLKEALSSVDNISTRVRKHLYKLDAYFSDPGEDADKSRDCTIQIFISKSIHQELLSYTEGHYSAKSLFQSLQKRFQHKSWSQAMVILNHMINLEESTISVDEGFTELQNLLRELKSSLGGVWTDDSLLALFFHHLNKTHFHHIANALDVKKSIDTSCVITAQEIMQVAQQFQQRGEVNSNSNLMALTAGRGQTNHLSQK</sequence>
<organism evidence="1 2">
    <name type="scientific">Austropuccinia psidii MF-1</name>
    <dbReference type="NCBI Taxonomy" id="1389203"/>
    <lineage>
        <taxon>Eukaryota</taxon>
        <taxon>Fungi</taxon>
        <taxon>Dikarya</taxon>
        <taxon>Basidiomycota</taxon>
        <taxon>Pucciniomycotina</taxon>
        <taxon>Pucciniomycetes</taxon>
        <taxon>Pucciniales</taxon>
        <taxon>Sphaerophragmiaceae</taxon>
        <taxon>Austropuccinia</taxon>
    </lineage>
</organism>